<feature type="transmembrane region" description="Helical" evidence="1">
    <location>
        <begin position="74"/>
        <end position="96"/>
    </location>
</feature>
<sequence length="197" mass="22979">MEIFEANKLFLFIVFAIPGFIAIKTYSLLCPNQEKESTKLIIDAITYSCLNYAILGPFIYMMLFSKKWEFVCSFFTFLFYSFVMLIFPALLAWFWLKLRNMKFFQKNAPHPTPRAWDYVFAQKKPYFILVTLADGKQLAGEYSDASFTSSYPEESQIFLEKAWIINSDGGFDRERNQSAGILILAKDIQSIEFFDHS</sequence>
<evidence type="ECO:0000313" key="3">
    <source>
        <dbReference type="Proteomes" id="UP000237921"/>
    </source>
</evidence>
<dbReference type="Proteomes" id="UP000237921">
    <property type="component" value="Chromosome"/>
</dbReference>
<accession>A0A2L1VG71</accession>
<feature type="transmembrane region" description="Helical" evidence="1">
    <location>
        <begin position="6"/>
        <end position="29"/>
    </location>
</feature>
<dbReference type="InterPro" id="IPR045919">
    <property type="entry name" value="DUF6338"/>
</dbReference>
<evidence type="ECO:0000256" key="1">
    <source>
        <dbReference type="SAM" id="Phobius"/>
    </source>
</evidence>
<proteinExistence type="predicted"/>
<name>A0A2L1VG71_ACINO</name>
<dbReference type="RefSeq" id="WP_042077393.1">
    <property type="nucleotide sequence ID" value="NZ_BBOO01000043.1"/>
</dbReference>
<evidence type="ECO:0000313" key="2">
    <source>
        <dbReference type="EMBL" id="AVF44223.1"/>
    </source>
</evidence>
<keyword evidence="1" id="KW-1133">Transmembrane helix</keyword>
<feature type="transmembrane region" description="Helical" evidence="1">
    <location>
        <begin position="41"/>
        <end position="62"/>
    </location>
</feature>
<protein>
    <submittedName>
        <fullName evidence="2">Uncharacterized protein</fullName>
    </submittedName>
</protein>
<gene>
    <name evidence="2" type="ORF">AL533_07415</name>
</gene>
<dbReference type="AlphaFoldDB" id="A0A2L1VG71"/>
<keyword evidence="1" id="KW-0812">Transmembrane</keyword>
<dbReference type="EMBL" id="CP014019">
    <property type="protein sequence ID" value="AVF44223.1"/>
    <property type="molecule type" value="Genomic_DNA"/>
</dbReference>
<dbReference type="Pfam" id="PF19865">
    <property type="entry name" value="DUF6338"/>
    <property type="match status" value="1"/>
</dbReference>
<reference evidence="3" key="1">
    <citation type="submission" date="2017-12" db="EMBL/GenBank/DDBJ databases">
        <title>FDA dAtabase for Regulatory Grade micrObial Sequences (FDA-ARGOS): Supporting development and validation of Infectious Disease Dx tests.</title>
        <authorList>
            <person name="Hoffmann M."/>
            <person name="Allard M."/>
            <person name="Evans P."/>
            <person name="Brown E."/>
            <person name="Tallon L."/>
            <person name="Sadzewicz L."/>
            <person name="Sengamalay N."/>
            <person name="Ott S."/>
            <person name="Godinez A."/>
            <person name="Nagaraj S."/>
            <person name="Vavikolanu K."/>
            <person name="Aluvathingal J."/>
            <person name="Nadendla S."/>
            <person name="Sichtig H."/>
        </authorList>
    </citation>
    <scope>NUCLEOTIDE SEQUENCE [LARGE SCALE GENOMIC DNA]</scope>
    <source>
        <strain evidence="3">FDAARGOS_129</strain>
    </source>
</reference>
<organism evidence="2 3">
    <name type="scientific">Acinetobacter nosocomialis</name>
    <dbReference type="NCBI Taxonomy" id="106654"/>
    <lineage>
        <taxon>Bacteria</taxon>
        <taxon>Pseudomonadati</taxon>
        <taxon>Pseudomonadota</taxon>
        <taxon>Gammaproteobacteria</taxon>
        <taxon>Moraxellales</taxon>
        <taxon>Moraxellaceae</taxon>
        <taxon>Acinetobacter</taxon>
        <taxon>Acinetobacter calcoaceticus/baumannii complex</taxon>
    </lineage>
</organism>
<keyword evidence="1" id="KW-0472">Membrane</keyword>